<evidence type="ECO:0000259" key="10">
    <source>
        <dbReference type="PROSITE" id="PS50262"/>
    </source>
</evidence>
<dbReference type="InterPro" id="IPR000276">
    <property type="entry name" value="GPCR_Rhodpsn"/>
</dbReference>
<feature type="transmembrane region" description="Helical" evidence="9">
    <location>
        <begin position="20"/>
        <end position="42"/>
    </location>
</feature>
<dbReference type="CDD" id="cd00637">
    <property type="entry name" value="7tm_classA_rhodopsin-like"/>
    <property type="match status" value="1"/>
</dbReference>
<evidence type="ECO:0000256" key="1">
    <source>
        <dbReference type="ARBA" id="ARBA00004651"/>
    </source>
</evidence>
<sequence>MDNSTSVQCTVSVLVRRIDALLLLVITVVGLIGNAMVCLAFLLSYKIRTKTNILVVNLAVADFLTCATMPVFIWSLLVDTESDAEAVDIPCEVFLLLTQTFIGCSILTLALIAVNRLMLAANRREVYDKFCRHKFIFPALILSWTFPLLVSATPIALDIGEVGYDMWSCNCAMLRDHPYSYSYKIIVLSCLMPFPMVVIIYSYYCIYKHVKSHNTKIQQLQTDASRTISGVPLPGANSHLFSSNVTDVNIRKRRFSQQQLEITKNLFHVVVAFYVCLMPYMLAEFFKARAIVVNQTKILVVLNSCINPFLYAVNHPHFRRIFGSIALRRWMDLH</sequence>
<dbReference type="Proteomes" id="UP001152320">
    <property type="component" value="Chromosome 18"/>
</dbReference>
<keyword evidence="8" id="KW-0807">Transducer</keyword>
<keyword evidence="5" id="KW-0297">G-protein coupled receptor</keyword>
<feature type="transmembrane region" description="Helical" evidence="9">
    <location>
        <begin position="262"/>
        <end position="282"/>
    </location>
</feature>
<evidence type="ECO:0000256" key="7">
    <source>
        <dbReference type="ARBA" id="ARBA00023170"/>
    </source>
</evidence>
<feature type="transmembrane region" description="Helical" evidence="9">
    <location>
        <begin position="93"/>
        <end position="114"/>
    </location>
</feature>
<keyword evidence="3 9" id="KW-0812">Transmembrane</keyword>
<dbReference type="PROSITE" id="PS50262">
    <property type="entry name" value="G_PROTEIN_RECEP_F1_2"/>
    <property type="match status" value="1"/>
</dbReference>
<keyword evidence="4 9" id="KW-1133">Transmembrane helix</keyword>
<proteinExistence type="predicted"/>
<feature type="transmembrane region" description="Helical" evidence="9">
    <location>
        <begin position="185"/>
        <end position="206"/>
    </location>
</feature>
<dbReference type="PANTHER" id="PTHR24228:SF72">
    <property type="entry name" value="G-PROTEIN COUPLED RECEPTORS FAMILY 1 PROFILE DOMAIN-CONTAINING PROTEIN"/>
    <property type="match status" value="1"/>
</dbReference>
<evidence type="ECO:0000313" key="11">
    <source>
        <dbReference type="EMBL" id="KAJ8025090.1"/>
    </source>
</evidence>
<organism evidence="11 12">
    <name type="scientific">Holothuria leucospilota</name>
    <name type="common">Black long sea cucumber</name>
    <name type="synonym">Mertensiothuria leucospilota</name>
    <dbReference type="NCBI Taxonomy" id="206669"/>
    <lineage>
        <taxon>Eukaryota</taxon>
        <taxon>Metazoa</taxon>
        <taxon>Echinodermata</taxon>
        <taxon>Eleutherozoa</taxon>
        <taxon>Echinozoa</taxon>
        <taxon>Holothuroidea</taxon>
        <taxon>Aspidochirotacea</taxon>
        <taxon>Aspidochirotida</taxon>
        <taxon>Holothuriidae</taxon>
        <taxon>Holothuria</taxon>
    </lineage>
</organism>
<evidence type="ECO:0000313" key="12">
    <source>
        <dbReference type="Proteomes" id="UP001152320"/>
    </source>
</evidence>
<dbReference type="PRINTS" id="PR00237">
    <property type="entry name" value="GPCRRHODOPSN"/>
</dbReference>
<feature type="domain" description="G-protein coupled receptors family 1 profile" evidence="10">
    <location>
        <begin position="33"/>
        <end position="311"/>
    </location>
</feature>
<dbReference type="SUPFAM" id="SSF81321">
    <property type="entry name" value="Family A G protein-coupled receptor-like"/>
    <property type="match status" value="1"/>
</dbReference>
<keyword evidence="6 9" id="KW-0472">Membrane</keyword>
<feature type="transmembrane region" description="Helical" evidence="9">
    <location>
        <begin position="54"/>
        <end position="73"/>
    </location>
</feature>
<keyword evidence="7" id="KW-0675">Receptor</keyword>
<dbReference type="GO" id="GO:0005886">
    <property type="term" value="C:plasma membrane"/>
    <property type="evidence" value="ECO:0007669"/>
    <property type="project" value="UniProtKB-SubCell"/>
</dbReference>
<comment type="subcellular location">
    <subcellularLocation>
        <location evidence="1">Cell membrane</location>
        <topology evidence="1">Multi-pass membrane protein</topology>
    </subcellularLocation>
</comment>
<dbReference type="GO" id="GO:0004930">
    <property type="term" value="F:G protein-coupled receptor activity"/>
    <property type="evidence" value="ECO:0007669"/>
    <property type="project" value="UniProtKB-KW"/>
</dbReference>
<dbReference type="PANTHER" id="PTHR24228">
    <property type="entry name" value="B2 BRADYKININ RECEPTOR/ANGIOTENSIN II RECEPTOR"/>
    <property type="match status" value="1"/>
</dbReference>
<evidence type="ECO:0000256" key="9">
    <source>
        <dbReference type="SAM" id="Phobius"/>
    </source>
</evidence>
<accession>A0A9Q0YM82</accession>
<evidence type="ECO:0000256" key="6">
    <source>
        <dbReference type="ARBA" id="ARBA00023136"/>
    </source>
</evidence>
<evidence type="ECO:0000256" key="8">
    <source>
        <dbReference type="ARBA" id="ARBA00023224"/>
    </source>
</evidence>
<evidence type="ECO:0000256" key="4">
    <source>
        <dbReference type="ARBA" id="ARBA00022989"/>
    </source>
</evidence>
<dbReference type="Gene3D" id="1.20.1070.10">
    <property type="entry name" value="Rhodopsin 7-helix transmembrane proteins"/>
    <property type="match status" value="1"/>
</dbReference>
<name>A0A9Q0YM82_HOLLE</name>
<comment type="caution">
    <text evidence="11">The sequence shown here is derived from an EMBL/GenBank/DDBJ whole genome shotgun (WGS) entry which is preliminary data.</text>
</comment>
<reference evidence="11" key="1">
    <citation type="submission" date="2021-10" db="EMBL/GenBank/DDBJ databases">
        <title>Tropical sea cucumber genome reveals ecological adaptation and Cuvierian tubules defense mechanism.</title>
        <authorList>
            <person name="Chen T."/>
        </authorList>
    </citation>
    <scope>NUCLEOTIDE SEQUENCE</scope>
    <source>
        <strain evidence="11">Nanhai2018</strain>
        <tissue evidence="11">Muscle</tissue>
    </source>
</reference>
<evidence type="ECO:0000256" key="3">
    <source>
        <dbReference type="ARBA" id="ARBA00022692"/>
    </source>
</evidence>
<dbReference type="OrthoDB" id="10042731at2759"/>
<keyword evidence="12" id="KW-1185">Reference proteome</keyword>
<keyword evidence="2" id="KW-1003">Cell membrane</keyword>
<dbReference type="Pfam" id="PF00001">
    <property type="entry name" value="7tm_1"/>
    <property type="match status" value="1"/>
</dbReference>
<evidence type="ECO:0000256" key="2">
    <source>
        <dbReference type="ARBA" id="ARBA00022475"/>
    </source>
</evidence>
<evidence type="ECO:0000256" key="5">
    <source>
        <dbReference type="ARBA" id="ARBA00023040"/>
    </source>
</evidence>
<dbReference type="EMBL" id="JAIZAY010000018">
    <property type="protein sequence ID" value="KAJ8025090.1"/>
    <property type="molecule type" value="Genomic_DNA"/>
</dbReference>
<feature type="transmembrane region" description="Helical" evidence="9">
    <location>
        <begin position="135"/>
        <end position="157"/>
    </location>
</feature>
<gene>
    <name evidence="11" type="ORF">HOLleu_35199</name>
</gene>
<dbReference type="AlphaFoldDB" id="A0A9Q0YM82"/>
<dbReference type="InterPro" id="IPR017452">
    <property type="entry name" value="GPCR_Rhodpsn_7TM"/>
</dbReference>
<protein>
    <submittedName>
        <fullName evidence="11">Melanopsin-A</fullName>
    </submittedName>
</protein>